<reference evidence="1" key="1">
    <citation type="submission" date="2022-07" db="EMBL/GenBank/DDBJ databases">
        <title>Genome Sequence of Phlebia brevispora.</title>
        <authorList>
            <person name="Buettner E."/>
        </authorList>
    </citation>
    <scope>NUCLEOTIDE SEQUENCE</scope>
    <source>
        <strain evidence="1">MPL23</strain>
    </source>
</reference>
<organism evidence="1 2">
    <name type="scientific">Phlebia brevispora</name>
    <dbReference type="NCBI Taxonomy" id="194682"/>
    <lineage>
        <taxon>Eukaryota</taxon>
        <taxon>Fungi</taxon>
        <taxon>Dikarya</taxon>
        <taxon>Basidiomycota</taxon>
        <taxon>Agaricomycotina</taxon>
        <taxon>Agaricomycetes</taxon>
        <taxon>Polyporales</taxon>
        <taxon>Meruliaceae</taxon>
        <taxon>Phlebia</taxon>
    </lineage>
</organism>
<dbReference type="EMBL" id="JANHOG010000010">
    <property type="protein sequence ID" value="KAJ3559758.1"/>
    <property type="molecule type" value="Genomic_DNA"/>
</dbReference>
<evidence type="ECO:0000313" key="2">
    <source>
        <dbReference type="Proteomes" id="UP001148662"/>
    </source>
</evidence>
<protein>
    <submittedName>
        <fullName evidence="1">Uncharacterized protein</fullName>
    </submittedName>
</protein>
<comment type="caution">
    <text evidence="1">The sequence shown here is derived from an EMBL/GenBank/DDBJ whole genome shotgun (WGS) entry which is preliminary data.</text>
</comment>
<accession>A0ACC1TEU0</accession>
<dbReference type="Proteomes" id="UP001148662">
    <property type="component" value="Unassembled WGS sequence"/>
</dbReference>
<sequence>MCAAGIRSSSPEQTPSMVLVLASFDGTAISNHIDFHAGTAKRQKKQAPWKFQLSPNRLPLPSYLSSRAVPSSVLITSGTAAPYILVSLAVLDLPLDMPARTEGYEVLLDFINDTHDCATIQLLRDYGRNSGAIVLLHPGESVTLVLDAGSVYRAPPYEAKVTTACLPEVQSVPLMKNVHSRLVHAGSQVVAKKNQLGTSDATRTEARERLNATYKSPHETGLSPSSYNLWTTSSTMVLSTVTLLLLPLLVAGKATVNDQIAQLENSNSPSLQYPTQLTQNIVPKGIHSHNDYWRDVPVLTALSFGVASVEADVWLVNGTLFIGHEEQALTTSRTFDSLYVQPILKALTEQNPITKFTGPQASHNGPFDTSGGTPLQLLVDVKTDGTEALPFILQALEPLRSKGYLTTFANGTLTQSAVTVVGTGNSPLDGVKALSPRDYFFDAPLTQLTDPSLNTTWDPTLSPLASTDYEPAVGWNGLGNISEAQLANIVTFVGDAHARGIAARFWDTPGWPIHARNAVWKVLLDNGADWLNADDLQAASEF</sequence>
<evidence type="ECO:0000313" key="1">
    <source>
        <dbReference type="EMBL" id="KAJ3559758.1"/>
    </source>
</evidence>
<gene>
    <name evidence="1" type="ORF">NM688_g139</name>
</gene>
<proteinExistence type="predicted"/>
<name>A0ACC1TEU0_9APHY</name>
<keyword evidence="2" id="KW-1185">Reference proteome</keyword>